<dbReference type="Proteomes" id="UP000785613">
    <property type="component" value="Unassembled WGS sequence"/>
</dbReference>
<evidence type="ECO:0000259" key="2">
    <source>
        <dbReference type="Pfam" id="PF07589"/>
    </source>
</evidence>
<name>A0ABX0LXQ4_9BURK</name>
<dbReference type="InterPro" id="IPR013424">
    <property type="entry name" value="Ice-binding_C"/>
</dbReference>
<feature type="domain" description="Ice-binding protein C-terminal" evidence="2">
    <location>
        <begin position="226"/>
        <end position="247"/>
    </location>
</feature>
<dbReference type="Pfam" id="PF07589">
    <property type="entry name" value="PEP-CTERM"/>
    <property type="match status" value="1"/>
</dbReference>
<sequence length="253" mass="25860">MFSHPCTIAAALFTAGMLAYAPAHAGHGKASASLSNIQFELIDLDLTDNITPSITFSRKSASESVLIRSGSDNAQGSSSGFKSISRSVPDATVSAGATPTSLQVGAQADVVEANLNATATASQTMSFVLSPSTRLSFSAQADTVLENEGIMLAWSSATLGASMDMLINGVFGNETVSMTLRNTKGERSRFLFGSVDTGASIGRGSLTASTTARFINALSMAPLASPVPEPASYAMLAAGLLVIGAARGKARKA</sequence>
<dbReference type="NCBIfam" id="TIGR02595">
    <property type="entry name" value="PEP_CTERM"/>
    <property type="match status" value="1"/>
</dbReference>
<protein>
    <submittedName>
        <fullName evidence="3">PEP-CTERM sorting domain-containing protein</fullName>
    </submittedName>
</protein>
<comment type="caution">
    <text evidence="3">The sequence shown here is derived from an EMBL/GenBank/DDBJ whole genome shotgun (WGS) entry which is preliminary data.</text>
</comment>
<feature type="signal peptide" evidence="1">
    <location>
        <begin position="1"/>
        <end position="25"/>
    </location>
</feature>
<accession>A0ABX0LXQ4</accession>
<proteinExistence type="predicted"/>
<gene>
    <name evidence="3" type="ORF">F0185_28630</name>
</gene>
<evidence type="ECO:0000256" key="1">
    <source>
        <dbReference type="SAM" id="SignalP"/>
    </source>
</evidence>
<keyword evidence="1" id="KW-0732">Signal</keyword>
<feature type="chain" id="PRO_5046954034" evidence="1">
    <location>
        <begin position="26"/>
        <end position="253"/>
    </location>
</feature>
<evidence type="ECO:0000313" key="4">
    <source>
        <dbReference type="Proteomes" id="UP000785613"/>
    </source>
</evidence>
<keyword evidence="4" id="KW-1185">Reference proteome</keyword>
<reference evidence="3 4" key="1">
    <citation type="submission" date="2019-09" db="EMBL/GenBank/DDBJ databases">
        <title>Taxonomy of Antarctic Massilia spp.: description of Massilia rubra sp. nov., Massilia aquatica sp. nov., Massilia mucilaginosa sp. nov., Massilia frigida sp. nov. isolated from streams, lakes and regoliths.</title>
        <authorList>
            <person name="Holochova P."/>
            <person name="Sedlacek I."/>
            <person name="Kralova S."/>
            <person name="Maslanova I."/>
            <person name="Busse H.-J."/>
            <person name="Stankova E."/>
            <person name="Vrbovska V."/>
            <person name="Kovarovic V."/>
            <person name="Bartak M."/>
            <person name="Svec P."/>
            <person name="Pantucek R."/>
        </authorList>
    </citation>
    <scope>NUCLEOTIDE SEQUENCE [LARGE SCALE GENOMIC DNA]</scope>
    <source>
        <strain evidence="3 4">CCM 8692</strain>
    </source>
</reference>
<evidence type="ECO:0000313" key="3">
    <source>
        <dbReference type="EMBL" id="NHZ37533.1"/>
    </source>
</evidence>
<dbReference type="RefSeq" id="WP_167230874.1">
    <property type="nucleotide sequence ID" value="NZ_VUYU01000030.1"/>
</dbReference>
<dbReference type="EMBL" id="VUYU01000030">
    <property type="protein sequence ID" value="NHZ37533.1"/>
    <property type="molecule type" value="Genomic_DNA"/>
</dbReference>
<organism evidence="3 4">
    <name type="scientific">Massilia rubra</name>
    <dbReference type="NCBI Taxonomy" id="2607910"/>
    <lineage>
        <taxon>Bacteria</taxon>
        <taxon>Pseudomonadati</taxon>
        <taxon>Pseudomonadota</taxon>
        <taxon>Betaproteobacteria</taxon>
        <taxon>Burkholderiales</taxon>
        <taxon>Oxalobacteraceae</taxon>
        <taxon>Telluria group</taxon>
        <taxon>Massilia</taxon>
    </lineage>
</organism>